<evidence type="ECO:0000256" key="1">
    <source>
        <dbReference type="ARBA" id="ARBA00004123"/>
    </source>
</evidence>
<dbReference type="GO" id="GO:0008270">
    <property type="term" value="F:zinc ion binding"/>
    <property type="evidence" value="ECO:0007669"/>
    <property type="project" value="InterPro"/>
</dbReference>
<keyword evidence="3" id="KW-0805">Transcription regulation</keyword>
<dbReference type="SMART" id="SM00066">
    <property type="entry name" value="GAL4"/>
    <property type="match status" value="2"/>
</dbReference>
<evidence type="ECO:0000259" key="6">
    <source>
        <dbReference type="PROSITE" id="PS50048"/>
    </source>
</evidence>
<reference evidence="7 8" key="1">
    <citation type="submission" date="2017-06" db="EMBL/GenBank/DDBJ databases">
        <title>Ant-infecting Ophiocordyceps genomes reveal a high diversity of potential behavioral manipulation genes and a possible major role for enterotoxins.</title>
        <authorList>
            <person name="De Bekker C."/>
            <person name="Evans H.C."/>
            <person name="Brachmann A."/>
            <person name="Hughes D.P."/>
        </authorList>
    </citation>
    <scope>NUCLEOTIDE SEQUENCE [LARGE SCALE GENOMIC DNA]</scope>
    <source>
        <strain evidence="7 8">1348a</strain>
    </source>
</reference>
<organism evidence="7 8">
    <name type="scientific">Ophiocordyceps australis</name>
    <dbReference type="NCBI Taxonomy" id="1399860"/>
    <lineage>
        <taxon>Eukaryota</taxon>
        <taxon>Fungi</taxon>
        <taxon>Dikarya</taxon>
        <taxon>Ascomycota</taxon>
        <taxon>Pezizomycotina</taxon>
        <taxon>Sordariomycetes</taxon>
        <taxon>Hypocreomycetidae</taxon>
        <taxon>Hypocreales</taxon>
        <taxon>Ophiocordycipitaceae</taxon>
        <taxon>Ophiocordyceps</taxon>
    </lineage>
</organism>
<dbReference type="Proteomes" id="UP000224854">
    <property type="component" value="Unassembled WGS sequence"/>
</dbReference>
<comment type="caution">
    <text evidence="7">The sequence shown here is derived from an EMBL/GenBank/DDBJ whole genome shotgun (WGS) entry which is preliminary data.</text>
</comment>
<dbReference type="OrthoDB" id="2017365at2759"/>
<dbReference type="AlphaFoldDB" id="A0A2C5YUR7"/>
<evidence type="ECO:0000256" key="4">
    <source>
        <dbReference type="ARBA" id="ARBA00023163"/>
    </source>
</evidence>
<name>A0A2C5YUR7_9HYPO</name>
<dbReference type="GO" id="GO:0003677">
    <property type="term" value="F:DNA binding"/>
    <property type="evidence" value="ECO:0007669"/>
    <property type="project" value="InterPro"/>
</dbReference>
<evidence type="ECO:0000313" key="8">
    <source>
        <dbReference type="Proteomes" id="UP000224854"/>
    </source>
</evidence>
<feature type="domain" description="Zn(2)-C6 fungal-type" evidence="6">
    <location>
        <begin position="104"/>
        <end position="134"/>
    </location>
</feature>
<dbReference type="Gene3D" id="4.10.240.10">
    <property type="entry name" value="Zn(2)-C6 fungal-type DNA-binding domain"/>
    <property type="match status" value="2"/>
</dbReference>
<gene>
    <name evidence="7" type="ORF">CDD82_7001</name>
</gene>
<evidence type="ECO:0000256" key="5">
    <source>
        <dbReference type="ARBA" id="ARBA00023242"/>
    </source>
</evidence>
<dbReference type="GO" id="GO:0005634">
    <property type="term" value="C:nucleus"/>
    <property type="evidence" value="ECO:0007669"/>
    <property type="project" value="UniProtKB-SubCell"/>
</dbReference>
<dbReference type="GO" id="GO:0006351">
    <property type="term" value="P:DNA-templated transcription"/>
    <property type="evidence" value="ECO:0007669"/>
    <property type="project" value="InterPro"/>
</dbReference>
<dbReference type="InterPro" id="IPR001138">
    <property type="entry name" value="Zn2Cys6_DnaBD"/>
</dbReference>
<evidence type="ECO:0000256" key="2">
    <source>
        <dbReference type="ARBA" id="ARBA00022723"/>
    </source>
</evidence>
<dbReference type="GO" id="GO:0000981">
    <property type="term" value="F:DNA-binding transcription factor activity, RNA polymerase II-specific"/>
    <property type="evidence" value="ECO:0007669"/>
    <property type="project" value="InterPro"/>
</dbReference>
<sequence length="731" mass="81436">MDIHLHLDLDLDLVDESPRPSTTPLCSSLTDILYRFNEDASAMNQARLKKSMQTCNTCRIRKVRCNGARPLCSNCQRLGFPCSYADGQPPSRSIVLPRRRVRQACLTCHGRKARCSGHWPACERCRGLGLDCVYRPGKRARLSASASCATDKSPSPSECMATRADSADTDHGDLFDTGHPRHQSVHQATWIQATPGTNTQFLDSLMPRILDSFFRHIHHIPTCSFLHRASLMAQYAHGNVGKALLLAIVAITSCLMDMGPGMQQFGHRCAKDSEMLILADYTRPSIFKIQALVLIIKHRIITNSFSSAFILLSVASRFAAVLRLNHESTDLSFLAQESRRRLMWSLYCIDAAISGGQRDYRLWNTPALHIALPCNERNFEFDLPKHTEKLVSNSQEPRLRHTEDIGSLALHIRILHIRQKIVEFSKDTLAVARLNGPDFEASVAALHQELDEFANRLPTSFQFSQSSLRLRAYSPRICVFVMIHVWWHQCHCDLYRLGLSGFRNALTPAMVEGLDGTFWQRCRQQCLDHSLAMARIFAAMKHLNATMVADLDLALCAHQCARILAHALHVDEGTLGLKADHVTEQVRFCLWAVQSCCKGPSAMEVAMEINALIERGLVLDALLPKDIHAHLDNDESLAQVEVAATGVGDETLLNAMISPLSATLFNSWPQGRSSLDSLDEGEEAECVPEPDCDTFQGASDLFNHQDIGIEGVDVDGANWAWPDFLKPCAGL</sequence>
<dbReference type="CDD" id="cd00067">
    <property type="entry name" value="GAL4"/>
    <property type="match status" value="2"/>
</dbReference>
<proteinExistence type="predicted"/>
<dbReference type="InterPro" id="IPR007219">
    <property type="entry name" value="XnlR_reg_dom"/>
</dbReference>
<protein>
    <recommendedName>
        <fullName evidence="6">Zn(2)-C6 fungal-type domain-containing protein</fullName>
    </recommendedName>
</protein>
<feature type="domain" description="Zn(2)-C6 fungal-type" evidence="6">
    <location>
        <begin position="54"/>
        <end position="84"/>
    </location>
</feature>
<dbReference type="SUPFAM" id="SSF57701">
    <property type="entry name" value="Zn2/Cys6 DNA-binding domain"/>
    <property type="match status" value="2"/>
</dbReference>
<keyword evidence="8" id="KW-1185">Reference proteome</keyword>
<dbReference type="PANTHER" id="PTHR47338">
    <property type="entry name" value="ZN(II)2CYS6 TRANSCRIPTION FACTOR (EUROFUNG)-RELATED"/>
    <property type="match status" value="1"/>
</dbReference>
<dbReference type="PROSITE" id="PS50048">
    <property type="entry name" value="ZN2_CY6_FUNGAL_2"/>
    <property type="match status" value="2"/>
</dbReference>
<accession>A0A2C5YUR7</accession>
<dbReference type="InterPro" id="IPR036864">
    <property type="entry name" value="Zn2-C6_fun-type_DNA-bd_sf"/>
</dbReference>
<dbReference type="PROSITE" id="PS00463">
    <property type="entry name" value="ZN2_CY6_FUNGAL_1"/>
    <property type="match status" value="2"/>
</dbReference>
<comment type="subcellular location">
    <subcellularLocation>
        <location evidence="1">Nucleus</location>
    </subcellularLocation>
</comment>
<keyword evidence="4" id="KW-0804">Transcription</keyword>
<dbReference type="Pfam" id="PF00172">
    <property type="entry name" value="Zn_clus"/>
    <property type="match status" value="2"/>
</dbReference>
<dbReference type="InterPro" id="IPR050815">
    <property type="entry name" value="TF_fung"/>
</dbReference>
<dbReference type="EMBL" id="NJEU01000772">
    <property type="protein sequence ID" value="PHH70651.1"/>
    <property type="molecule type" value="Genomic_DNA"/>
</dbReference>
<keyword evidence="2" id="KW-0479">Metal-binding</keyword>
<evidence type="ECO:0000313" key="7">
    <source>
        <dbReference type="EMBL" id="PHH70651.1"/>
    </source>
</evidence>
<dbReference type="CDD" id="cd12148">
    <property type="entry name" value="fungal_TF_MHR"/>
    <property type="match status" value="1"/>
</dbReference>
<keyword evidence="5" id="KW-0539">Nucleus</keyword>
<dbReference type="PANTHER" id="PTHR47338:SF7">
    <property type="entry name" value="ZN(II)2CYS6 TRANSCRIPTION FACTOR (EUROFUNG)"/>
    <property type="match status" value="1"/>
</dbReference>
<evidence type="ECO:0000256" key="3">
    <source>
        <dbReference type="ARBA" id="ARBA00023015"/>
    </source>
</evidence>
<dbReference type="Pfam" id="PF04082">
    <property type="entry name" value="Fungal_trans"/>
    <property type="match status" value="1"/>
</dbReference>